<name>A0A6J4I274_9PROT</name>
<organism evidence="2">
    <name type="scientific">uncultured Craurococcus sp</name>
    <dbReference type="NCBI Taxonomy" id="1135998"/>
    <lineage>
        <taxon>Bacteria</taxon>
        <taxon>Pseudomonadati</taxon>
        <taxon>Pseudomonadota</taxon>
        <taxon>Alphaproteobacteria</taxon>
        <taxon>Acetobacterales</taxon>
        <taxon>Acetobacteraceae</taxon>
        <taxon>Craurococcus</taxon>
        <taxon>environmental samples</taxon>
    </lineage>
</organism>
<dbReference type="EC" id="3.6.3.14" evidence="2"/>
<feature type="compositionally biased region" description="Basic and acidic residues" evidence="1">
    <location>
        <begin position="64"/>
        <end position="74"/>
    </location>
</feature>
<accession>A0A6J4I274</accession>
<feature type="region of interest" description="Disordered" evidence="1">
    <location>
        <begin position="1"/>
        <end position="74"/>
    </location>
</feature>
<feature type="non-terminal residue" evidence="2">
    <location>
        <position position="1"/>
    </location>
</feature>
<gene>
    <name evidence="2" type="ORF">AVDCRST_MAG27-1496</name>
</gene>
<evidence type="ECO:0000313" key="2">
    <source>
        <dbReference type="EMBL" id="CAA9240227.1"/>
    </source>
</evidence>
<feature type="non-terminal residue" evidence="2">
    <location>
        <position position="74"/>
    </location>
</feature>
<dbReference type="EMBL" id="CADCTD010000058">
    <property type="protein sequence ID" value="CAA9240227.1"/>
    <property type="molecule type" value="Genomic_DNA"/>
</dbReference>
<proteinExistence type="predicted"/>
<sequence>GSRCRQGPRGRYRRHRAVRRRSRDRQHLLRAHHQRGPQPGRPRRRLPDRHPGLRADGSGGAVRAADRLPHPLHL</sequence>
<reference evidence="2" key="1">
    <citation type="submission" date="2020-02" db="EMBL/GenBank/DDBJ databases">
        <authorList>
            <person name="Meier V. D."/>
        </authorList>
    </citation>
    <scope>NUCLEOTIDE SEQUENCE</scope>
    <source>
        <strain evidence="2">AVDCRST_MAG27</strain>
    </source>
</reference>
<dbReference type="AlphaFoldDB" id="A0A6J4I274"/>
<protein>
    <submittedName>
        <fullName evidence="2">ATP synthase F0 sector subunit c</fullName>
        <ecNumber evidence="2">3.6.3.14</ecNumber>
    </submittedName>
</protein>
<evidence type="ECO:0000256" key="1">
    <source>
        <dbReference type="SAM" id="MobiDB-lite"/>
    </source>
</evidence>
<feature type="compositionally biased region" description="Basic residues" evidence="1">
    <location>
        <begin position="1"/>
        <end position="47"/>
    </location>
</feature>
<keyword evidence="2" id="KW-0378">Hydrolase</keyword>
<dbReference type="GO" id="GO:0016787">
    <property type="term" value="F:hydrolase activity"/>
    <property type="evidence" value="ECO:0007669"/>
    <property type="project" value="UniProtKB-KW"/>
</dbReference>